<protein>
    <recommendedName>
        <fullName evidence="14">Sde2 N-terminal ubiquitin domain-containing protein</fullName>
    </recommendedName>
</protein>
<keyword evidence="13" id="KW-1185">Reference proteome</keyword>
<evidence type="ECO:0000256" key="2">
    <source>
        <dbReference type="ARBA" id="ARBA00004496"/>
    </source>
</evidence>
<feature type="region of interest" description="Disordered" evidence="9">
    <location>
        <begin position="97"/>
        <end position="127"/>
    </location>
</feature>
<organism evidence="12 13">
    <name type="scientific">Sporothrix eucalyptigena</name>
    <dbReference type="NCBI Taxonomy" id="1812306"/>
    <lineage>
        <taxon>Eukaryota</taxon>
        <taxon>Fungi</taxon>
        <taxon>Dikarya</taxon>
        <taxon>Ascomycota</taxon>
        <taxon>Pezizomycotina</taxon>
        <taxon>Sordariomycetes</taxon>
        <taxon>Sordariomycetidae</taxon>
        <taxon>Ophiostomatales</taxon>
        <taxon>Ophiostomataceae</taxon>
        <taxon>Sporothrix</taxon>
    </lineage>
</organism>
<evidence type="ECO:0000256" key="9">
    <source>
        <dbReference type="SAM" id="MobiDB-lite"/>
    </source>
</evidence>
<feature type="domain" description="Sde2 ubiquitin" evidence="10">
    <location>
        <begin position="6"/>
        <end position="89"/>
    </location>
</feature>
<dbReference type="Proteomes" id="UP001642482">
    <property type="component" value="Unassembled WGS sequence"/>
</dbReference>
<dbReference type="Pfam" id="PF22782">
    <property type="entry name" value="SDE2"/>
    <property type="match status" value="1"/>
</dbReference>
<sequence>MDRKTVNVLISNIPGDRLPSTYSIPVSASISIHELWDDIYERLPPVQSRLILTTLGNKQLSRDASESIGELLASPQDDFISLRLSIPVLGGKGGFGSQLRAAGGRMSSKRKKNQEDDNGSSRNLDGRRLRTVTEAKSLAEYLAIKPEMDRKEKERRRQRWESIVEMAEKKEDEIKSGGKGRLDGKWVEDKEEASERTRAAVLSAMKSGQFDDNLQPGTSAGSNTSAASDSGSNSSKDVDDDAYGGANGSSVESPLLEPSGVPVKPNSSTASDKNKGKEKVFFAFDDEDDEFLSSDEENEADDN</sequence>
<keyword evidence="7" id="KW-0539">Nucleus</keyword>
<feature type="compositionally biased region" description="Basic and acidic residues" evidence="9">
    <location>
        <begin position="170"/>
        <end position="198"/>
    </location>
</feature>
<feature type="domain" description="SDE2-like" evidence="11">
    <location>
        <begin position="90"/>
        <end position="201"/>
    </location>
</feature>
<evidence type="ECO:0000256" key="8">
    <source>
        <dbReference type="ARBA" id="ARBA00023306"/>
    </source>
</evidence>
<dbReference type="EMBL" id="CAWUHD010000114">
    <property type="protein sequence ID" value="CAK7232724.1"/>
    <property type="molecule type" value="Genomic_DNA"/>
</dbReference>
<evidence type="ECO:0000256" key="4">
    <source>
        <dbReference type="ARBA" id="ARBA00022490"/>
    </source>
</evidence>
<dbReference type="Pfam" id="PF13019">
    <property type="entry name" value="Sde2_N_Ubi_yeast"/>
    <property type="match status" value="1"/>
</dbReference>
<feature type="compositionally biased region" description="Acidic residues" evidence="9">
    <location>
        <begin position="284"/>
        <end position="303"/>
    </location>
</feature>
<feature type="compositionally biased region" description="Low complexity" evidence="9">
    <location>
        <begin position="217"/>
        <end position="235"/>
    </location>
</feature>
<proteinExistence type="inferred from homology"/>
<evidence type="ECO:0000313" key="12">
    <source>
        <dbReference type="EMBL" id="CAK7232724.1"/>
    </source>
</evidence>
<keyword evidence="5" id="KW-0507">mRNA processing</keyword>
<evidence type="ECO:0000256" key="5">
    <source>
        <dbReference type="ARBA" id="ARBA00022664"/>
    </source>
</evidence>
<evidence type="ECO:0000256" key="3">
    <source>
        <dbReference type="ARBA" id="ARBA00008726"/>
    </source>
</evidence>
<comment type="subcellular location">
    <subcellularLocation>
        <location evidence="2">Cytoplasm</location>
    </subcellularLocation>
    <subcellularLocation>
        <location evidence="1">Nucleus</location>
    </subcellularLocation>
</comment>
<evidence type="ECO:0000256" key="6">
    <source>
        <dbReference type="ARBA" id="ARBA00023187"/>
    </source>
</evidence>
<keyword evidence="8" id="KW-0131">Cell cycle</keyword>
<comment type="caution">
    <text evidence="12">The sequence shown here is derived from an EMBL/GenBank/DDBJ whole genome shotgun (WGS) entry which is preliminary data.</text>
</comment>
<evidence type="ECO:0000313" key="13">
    <source>
        <dbReference type="Proteomes" id="UP001642482"/>
    </source>
</evidence>
<keyword evidence="4" id="KW-0963">Cytoplasm</keyword>
<dbReference type="InterPro" id="IPR051421">
    <property type="entry name" value="RNA_Proc_DNA_Dmg_Regulator"/>
</dbReference>
<evidence type="ECO:0000259" key="10">
    <source>
        <dbReference type="Pfam" id="PF13019"/>
    </source>
</evidence>
<evidence type="ECO:0000256" key="7">
    <source>
        <dbReference type="ARBA" id="ARBA00023242"/>
    </source>
</evidence>
<gene>
    <name evidence="12" type="ORF">SEUCBS140593_008357</name>
</gene>
<dbReference type="InterPro" id="IPR053822">
    <property type="entry name" value="SDE2-like_dom"/>
</dbReference>
<feature type="region of interest" description="Disordered" evidence="9">
    <location>
        <begin position="170"/>
        <end position="303"/>
    </location>
</feature>
<dbReference type="PANTHER" id="PTHR12786:SF1">
    <property type="entry name" value="SPLICING REGULATOR SDE2"/>
    <property type="match status" value="1"/>
</dbReference>
<dbReference type="PANTHER" id="PTHR12786">
    <property type="entry name" value="SPLICING FACTOR SF3A-RELATED"/>
    <property type="match status" value="1"/>
</dbReference>
<reference evidence="12 13" key="1">
    <citation type="submission" date="2024-01" db="EMBL/GenBank/DDBJ databases">
        <authorList>
            <person name="Allen C."/>
            <person name="Tagirdzhanova G."/>
        </authorList>
    </citation>
    <scope>NUCLEOTIDE SEQUENCE [LARGE SCALE GENOMIC DNA]</scope>
</reference>
<evidence type="ECO:0008006" key="14">
    <source>
        <dbReference type="Google" id="ProtNLM"/>
    </source>
</evidence>
<keyword evidence="6" id="KW-0508">mRNA splicing</keyword>
<comment type="similarity">
    <text evidence="3">Belongs to the SDE2 family.</text>
</comment>
<evidence type="ECO:0000256" key="1">
    <source>
        <dbReference type="ARBA" id="ARBA00004123"/>
    </source>
</evidence>
<accession>A0ABP0CNG8</accession>
<dbReference type="InterPro" id="IPR024974">
    <property type="entry name" value="Sde2_N"/>
</dbReference>
<evidence type="ECO:0000259" key="11">
    <source>
        <dbReference type="Pfam" id="PF22782"/>
    </source>
</evidence>
<name>A0ABP0CNG8_9PEZI</name>